<reference evidence="1 2" key="1">
    <citation type="journal article" date="2019" name="Commun. Biol.">
        <title>The bagworm genome reveals a unique fibroin gene that provides high tensile strength.</title>
        <authorList>
            <person name="Kono N."/>
            <person name="Nakamura H."/>
            <person name="Ohtoshi R."/>
            <person name="Tomita M."/>
            <person name="Numata K."/>
            <person name="Arakawa K."/>
        </authorList>
    </citation>
    <scope>NUCLEOTIDE SEQUENCE [LARGE SCALE GENOMIC DNA]</scope>
</reference>
<organism evidence="1 2">
    <name type="scientific">Eumeta variegata</name>
    <name type="common">Bagworm moth</name>
    <name type="synonym">Eumeta japonica</name>
    <dbReference type="NCBI Taxonomy" id="151549"/>
    <lineage>
        <taxon>Eukaryota</taxon>
        <taxon>Metazoa</taxon>
        <taxon>Ecdysozoa</taxon>
        <taxon>Arthropoda</taxon>
        <taxon>Hexapoda</taxon>
        <taxon>Insecta</taxon>
        <taxon>Pterygota</taxon>
        <taxon>Neoptera</taxon>
        <taxon>Endopterygota</taxon>
        <taxon>Lepidoptera</taxon>
        <taxon>Glossata</taxon>
        <taxon>Ditrysia</taxon>
        <taxon>Tineoidea</taxon>
        <taxon>Psychidae</taxon>
        <taxon>Oiketicinae</taxon>
        <taxon>Eumeta</taxon>
    </lineage>
</organism>
<evidence type="ECO:0000313" key="1">
    <source>
        <dbReference type="EMBL" id="GBP05273.1"/>
    </source>
</evidence>
<name>A0A4C1SSQ9_EUMVA</name>
<dbReference type="Proteomes" id="UP000299102">
    <property type="component" value="Unassembled WGS sequence"/>
</dbReference>
<comment type="caution">
    <text evidence="1">The sequence shown here is derived from an EMBL/GenBank/DDBJ whole genome shotgun (WGS) entry which is preliminary data.</text>
</comment>
<dbReference type="AlphaFoldDB" id="A0A4C1SSQ9"/>
<sequence length="114" mass="12893">MWCEREDGTILRDHKARTFVERRKEIGMVRNREVASDVTLCTSGITQSRLAEANQGSNFLRSTSEATNSMSNSEQLMTRVQRLRGRRAGVRGASARHLVAGRLSRRAVSRFELV</sequence>
<proteinExistence type="predicted"/>
<gene>
    <name evidence="1" type="ORF">EVAR_76723_1</name>
</gene>
<dbReference type="EMBL" id="BGZK01000017">
    <property type="protein sequence ID" value="GBP05273.1"/>
    <property type="molecule type" value="Genomic_DNA"/>
</dbReference>
<accession>A0A4C1SSQ9</accession>
<protein>
    <submittedName>
        <fullName evidence="1">Uncharacterized protein</fullName>
    </submittedName>
</protein>
<evidence type="ECO:0000313" key="2">
    <source>
        <dbReference type="Proteomes" id="UP000299102"/>
    </source>
</evidence>
<keyword evidence="2" id="KW-1185">Reference proteome</keyword>